<reference evidence="2" key="1">
    <citation type="submission" date="2021-02" db="EMBL/GenBank/DDBJ databases">
        <authorList>
            <person name="Dougan E. K."/>
            <person name="Rhodes N."/>
            <person name="Thang M."/>
            <person name="Chan C."/>
        </authorList>
    </citation>
    <scope>NUCLEOTIDE SEQUENCE</scope>
</reference>
<evidence type="ECO:0000313" key="3">
    <source>
        <dbReference type="Proteomes" id="UP000649617"/>
    </source>
</evidence>
<dbReference type="AlphaFoldDB" id="A0A812QCR6"/>
<dbReference type="Proteomes" id="UP000649617">
    <property type="component" value="Unassembled WGS sequence"/>
</dbReference>
<evidence type="ECO:0000256" key="1">
    <source>
        <dbReference type="SAM" id="MobiDB-lite"/>
    </source>
</evidence>
<dbReference type="OrthoDB" id="10347978at2759"/>
<feature type="non-terminal residue" evidence="2">
    <location>
        <position position="1"/>
    </location>
</feature>
<protein>
    <submittedName>
        <fullName evidence="2">Uncharacterized protein</fullName>
    </submittedName>
</protein>
<feature type="compositionally biased region" description="Gly residues" evidence="1">
    <location>
        <begin position="1"/>
        <end position="10"/>
    </location>
</feature>
<accession>A0A812QCR6</accession>
<comment type="caution">
    <text evidence="2">The sequence shown here is derived from an EMBL/GenBank/DDBJ whole genome shotgun (WGS) entry which is preliminary data.</text>
</comment>
<dbReference type="EMBL" id="CAJNIZ010015936">
    <property type="protein sequence ID" value="CAE7379523.1"/>
    <property type="molecule type" value="Genomic_DNA"/>
</dbReference>
<proteinExistence type="predicted"/>
<gene>
    <name evidence="2" type="ORF">SPIL2461_LOCUS9243</name>
</gene>
<keyword evidence="3" id="KW-1185">Reference proteome</keyword>
<sequence length="205" mass="21218">DGLNGDGNGAVGLASGAKTLPPKAAGPAPKAESIGSAWGQPVRAPMTAAPNGAGVGAGWGDPVPAGKPPADPRVDWFCRQHSLDAAVEKSLRQLGPEAQRRVMDEGPIGDNPSLEVMNRIHRIEAWEHGHHVASFCARHLVSAQAQDALKALPVEAARKVISAPLASQDPSGELLGRCQDVCKDRASGTPLQVRAKLQASGHHCG</sequence>
<name>A0A812QCR6_SYMPI</name>
<feature type="region of interest" description="Disordered" evidence="1">
    <location>
        <begin position="1"/>
        <end position="67"/>
    </location>
</feature>
<organism evidence="2 3">
    <name type="scientific">Symbiodinium pilosum</name>
    <name type="common">Dinoflagellate</name>
    <dbReference type="NCBI Taxonomy" id="2952"/>
    <lineage>
        <taxon>Eukaryota</taxon>
        <taxon>Sar</taxon>
        <taxon>Alveolata</taxon>
        <taxon>Dinophyceae</taxon>
        <taxon>Suessiales</taxon>
        <taxon>Symbiodiniaceae</taxon>
        <taxon>Symbiodinium</taxon>
    </lineage>
</organism>
<evidence type="ECO:0000313" key="2">
    <source>
        <dbReference type="EMBL" id="CAE7379523.1"/>
    </source>
</evidence>
<feature type="compositionally biased region" description="Low complexity" evidence="1">
    <location>
        <begin position="21"/>
        <end position="31"/>
    </location>
</feature>